<gene>
    <name evidence="1" type="ORF">IJ22_17870</name>
</gene>
<reference evidence="2" key="1">
    <citation type="submission" date="2015-12" db="EMBL/GenBank/DDBJ databases">
        <title>Complete genome sequences of two moderately thermophilic Paenibacillus species.</title>
        <authorList>
            <person name="Butler R.III."/>
            <person name="Wang J."/>
            <person name="Stark B.C."/>
            <person name="Pombert J.-F."/>
        </authorList>
    </citation>
    <scope>NUCLEOTIDE SEQUENCE [LARGE SCALE GENOMIC DNA]</scope>
    <source>
        <strain evidence="2">32O-Y</strain>
    </source>
</reference>
<dbReference type="Proteomes" id="UP000061660">
    <property type="component" value="Chromosome"/>
</dbReference>
<dbReference type="EMBL" id="CP013652">
    <property type="protein sequence ID" value="ALS22161.1"/>
    <property type="molecule type" value="Genomic_DNA"/>
</dbReference>
<proteinExistence type="predicted"/>
<dbReference type="AlphaFoldDB" id="A0A0U2UJQ9"/>
<dbReference type="KEGG" id="pnp:IJ22_17870"/>
<evidence type="ECO:0000313" key="2">
    <source>
        <dbReference type="Proteomes" id="UP000061660"/>
    </source>
</evidence>
<name>A0A0U2UJQ9_9BACL</name>
<accession>A0A0U2UJQ9</accession>
<reference evidence="1 2" key="2">
    <citation type="journal article" date="2016" name="Genome Announc.">
        <title>Complete Genome Sequences of Two Interactive Moderate Thermophiles, Paenibacillus napthalenovorans 32O-Y and Paenibacillus sp. 32O-W.</title>
        <authorList>
            <person name="Butler R.R.III."/>
            <person name="Wang J."/>
            <person name="Stark B.C."/>
            <person name="Pombert J.F."/>
        </authorList>
    </citation>
    <scope>NUCLEOTIDE SEQUENCE [LARGE SCALE GENOMIC DNA]</scope>
    <source>
        <strain evidence="1 2">32O-Y</strain>
    </source>
</reference>
<organism evidence="1 2">
    <name type="scientific">Paenibacillus naphthalenovorans</name>
    <dbReference type="NCBI Taxonomy" id="162209"/>
    <lineage>
        <taxon>Bacteria</taxon>
        <taxon>Bacillati</taxon>
        <taxon>Bacillota</taxon>
        <taxon>Bacilli</taxon>
        <taxon>Bacillales</taxon>
        <taxon>Paenibacillaceae</taxon>
        <taxon>Paenibacillus</taxon>
    </lineage>
</organism>
<sequence>MDKQKSANYTYKLFYEDIEDGFKEKEAATLESENPLDEKYLEYKCSMYADMYGLGYVTWREV</sequence>
<dbReference type="PATRIC" id="fig|162209.4.peg.1892"/>
<dbReference type="STRING" id="162209.IJ22_17870"/>
<keyword evidence="2" id="KW-1185">Reference proteome</keyword>
<evidence type="ECO:0000313" key="1">
    <source>
        <dbReference type="EMBL" id="ALS22161.1"/>
    </source>
</evidence>
<protein>
    <submittedName>
        <fullName evidence="1">Uncharacterized protein</fullName>
    </submittedName>
</protein>
<dbReference type="RefSeq" id="WP_062408481.1">
    <property type="nucleotide sequence ID" value="NZ_CP013652.1"/>
</dbReference>